<comment type="catalytic activity">
    <reaction evidence="6 7">
        <text>a D-alpha-amino acid + A + H2O = a 2-oxocarboxylate + AH2 + NH4(+)</text>
        <dbReference type="Rhea" id="RHEA:18125"/>
        <dbReference type="ChEBI" id="CHEBI:13193"/>
        <dbReference type="ChEBI" id="CHEBI:15377"/>
        <dbReference type="ChEBI" id="CHEBI:17499"/>
        <dbReference type="ChEBI" id="CHEBI:28938"/>
        <dbReference type="ChEBI" id="CHEBI:35179"/>
        <dbReference type="ChEBI" id="CHEBI:59871"/>
    </reaction>
</comment>
<evidence type="ECO:0000256" key="3">
    <source>
        <dbReference type="ARBA" id="ARBA00022630"/>
    </source>
</evidence>
<comment type="cofactor">
    <cofactor evidence="1 7">
        <name>FAD</name>
        <dbReference type="ChEBI" id="CHEBI:57692"/>
    </cofactor>
</comment>
<evidence type="ECO:0000256" key="2">
    <source>
        <dbReference type="ARBA" id="ARBA00009410"/>
    </source>
</evidence>
<dbReference type="PANTHER" id="PTHR13847:SF280">
    <property type="entry name" value="D-AMINO ACID DEHYDROGENASE"/>
    <property type="match status" value="1"/>
</dbReference>
<sequence length="416" mass="45626">MKILVLGAGVVGTAAAYYLARDGHEVTVVERHPAPAHGTSYSNAGLVSPGDAYSWASPGALAVFLKSLYRRDLGIRVRPSLDPAFLSWTWRFLFQCTEARAHANTDVKLRLALYSRQCINEITAETGIDFDERRRGIVYFYRDQKSLDAGARHFRYLAERGLEIELADRKRLFEVEPGLAHSGDRIAGGIYSPIDQTGDSRMFVTRLAELATARHGVKFLCDTAVEGLDIEAGRVRAVRTAKGPLTADAVVLSMGPESGVFARKVGVDLPVYPVKGYTATIPLEDPALGPTMGGVDEDRYVAYSRLGNRLRMASTAEFNGFDRSFRPDDFTRMFRSARELFPGAIDEKKAECWAGLRPMMPTSVPVIGRSRYDNLYLDTGHGHVGWTMACGSGKFLADVVAGRTPDIDPQGLLPTA</sequence>
<dbReference type="GO" id="GO:0005737">
    <property type="term" value="C:cytoplasm"/>
    <property type="evidence" value="ECO:0007669"/>
    <property type="project" value="TreeGrafter"/>
</dbReference>
<dbReference type="EMBL" id="QGGG01000010">
    <property type="protein sequence ID" value="PWJ81597.1"/>
    <property type="molecule type" value="Genomic_DNA"/>
</dbReference>
<dbReference type="STRING" id="1192868.GCA_000304395_03458"/>
<dbReference type="EC" id="1.4.99.-" evidence="7"/>
<organism evidence="9 10">
    <name type="scientific">Pseudaminobacter salicylatoxidans</name>
    <dbReference type="NCBI Taxonomy" id="93369"/>
    <lineage>
        <taxon>Bacteria</taxon>
        <taxon>Pseudomonadati</taxon>
        <taxon>Pseudomonadota</taxon>
        <taxon>Alphaproteobacteria</taxon>
        <taxon>Hyphomicrobiales</taxon>
        <taxon>Phyllobacteriaceae</taxon>
        <taxon>Pseudaminobacter</taxon>
    </lineage>
</organism>
<gene>
    <name evidence="7" type="primary">dadA</name>
    <name evidence="9" type="ORF">C7441_110131</name>
</gene>
<accession>A0A316C2L8</accession>
<comment type="function">
    <text evidence="7">Oxidative deamination of D-amino acids.</text>
</comment>
<proteinExistence type="inferred from homology"/>
<dbReference type="NCBIfam" id="NF001933">
    <property type="entry name" value="PRK00711.1"/>
    <property type="match status" value="1"/>
</dbReference>
<feature type="binding site" evidence="7">
    <location>
        <begin position="3"/>
        <end position="17"/>
    </location>
    <ligand>
        <name>FAD</name>
        <dbReference type="ChEBI" id="CHEBI:57692"/>
    </ligand>
</feature>
<name>A0A316C2L8_PSESE</name>
<keyword evidence="10" id="KW-1185">Reference proteome</keyword>
<dbReference type="HAMAP" id="MF_01202">
    <property type="entry name" value="DadA"/>
    <property type="match status" value="1"/>
</dbReference>
<reference evidence="9 10" key="1">
    <citation type="submission" date="2018-05" db="EMBL/GenBank/DDBJ databases">
        <title>Genomic Encyclopedia of Type Strains, Phase IV (KMG-IV): sequencing the most valuable type-strain genomes for metagenomic binning, comparative biology and taxonomic classification.</title>
        <authorList>
            <person name="Goeker M."/>
        </authorList>
    </citation>
    <scope>NUCLEOTIDE SEQUENCE [LARGE SCALE GENOMIC DNA]</scope>
    <source>
        <strain evidence="9 10">DSM 6986</strain>
    </source>
</reference>
<keyword evidence="4 7" id="KW-0274">FAD</keyword>
<dbReference type="RefSeq" id="WP_109613563.1">
    <property type="nucleotide sequence ID" value="NZ_QGGG01000010.1"/>
</dbReference>
<dbReference type="SUPFAM" id="SSF51905">
    <property type="entry name" value="FAD/NAD(P)-binding domain"/>
    <property type="match status" value="1"/>
</dbReference>
<comment type="similarity">
    <text evidence="2 7">Belongs to the DadA oxidoreductase family.</text>
</comment>
<dbReference type="InterPro" id="IPR036188">
    <property type="entry name" value="FAD/NAD-bd_sf"/>
</dbReference>
<dbReference type="AlphaFoldDB" id="A0A316C2L8"/>
<evidence type="ECO:0000256" key="1">
    <source>
        <dbReference type="ARBA" id="ARBA00001974"/>
    </source>
</evidence>
<dbReference type="GO" id="GO:0005886">
    <property type="term" value="C:plasma membrane"/>
    <property type="evidence" value="ECO:0007669"/>
    <property type="project" value="TreeGrafter"/>
</dbReference>
<evidence type="ECO:0000313" key="10">
    <source>
        <dbReference type="Proteomes" id="UP000245396"/>
    </source>
</evidence>
<keyword evidence="5 7" id="KW-0560">Oxidoreductase</keyword>
<dbReference type="Proteomes" id="UP000245396">
    <property type="component" value="Unassembled WGS sequence"/>
</dbReference>
<dbReference type="SUPFAM" id="SSF54373">
    <property type="entry name" value="FAD-linked reductases, C-terminal domain"/>
    <property type="match status" value="1"/>
</dbReference>
<comment type="caution">
    <text evidence="9">The sequence shown here is derived from an EMBL/GenBank/DDBJ whole genome shotgun (WGS) entry which is preliminary data.</text>
</comment>
<dbReference type="InterPro" id="IPR006076">
    <property type="entry name" value="FAD-dep_OxRdtase"/>
</dbReference>
<evidence type="ECO:0000313" key="9">
    <source>
        <dbReference type="EMBL" id="PWJ81597.1"/>
    </source>
</evidence>
<evidence type="ECO:0000256" key="6">
    <source>
        <dbReference type="ARBA" id="ARBA00047884"/>
    </source>
</evidence>
<evidence type="ECO:0000256" key="5">
    <source>
        <dbReference type="ARBA" id="ARBA00023002"/>
    </source>
</evidence>
<dbReference type="Gene3D" id="3.30.9.10">
    <property type="entry name" value="D-Amino Acid Oxidase, subunit A, domain 2"/>
    <property type="match status" value="1"/>
</dbReference>
<dbReference type="GO" id="GO:0055130">
    <property type="term" value="P:D-alanine catabolic process"/>
    <property type="evidence" value="ECO:0007669"/>
    <property type="project" value="TreeGrafter"/>
</dbReference>
<dbReference type="PANTHER" id="PTHR13847">
    <property type="entry name" value="SARCOSINE DEHYDROGENASE-RELATED"/>
    <property type="match status" value="1"/>
</dbReference>
<protein>
    <recommendedName>
        <fullName evidence="7">D-amino acid dehydrogenase</fullName>
        <ecNumber evidence="7">1.4.99.-</ecNumber>
    </recommendedName>
</protein>
<dbReference type="OrthoDB" id="9805337at2"/>
<feature type="domain" description="FAD dependent oxidoreductase" evidence="8">
    <location>
        <begin position="2"/>
        <end position="398"/>
    </location>
</feature>
<evidence type="ECO:0000256" key="7">
    <source>
        <dbReference type="HAMAP-Rule" id="MF_01202"/>
    </source>
</evidence>
<keyword evidence="3 7" id="KW-0285">Flavoprotein</keyword>
<dbReference type="Pfam" id="PF01266">
    <property type="entry name" value="DAO"/>
    <property type="match status" value="1"/>
</dbReference>
<evidence type="ECO:0000256" key="4">
    <source>
        <dbReference type="ARBA" id="ARBA00022827"/>
    </source>
</evidence>
<evidence type="ECO:0000259" key="8">
    <source>
        <dbReference type="Pfam" id="PF01266"/>
    </source>
</evidence>
<dbReference type="GO" id="GO:0008718">
    <property type="term" value="F:D-amino-acid dehydrogenase activity"/>
    <property type="evidence" value="ECO:0007669"/>
    <property type="project" value="UniProtKB-UniRule"/>
</dbReference>
<dbReference type="InterPro" id="IPR023080">
    <property type="entry name" value="DadA"/>
</dbReference>
<dbReference type="Gene3D" id="3.50.50.60">
    <property type="entry name" value="FAD/NAD(P)-binding domain"/>
    <property type="match status" value="2"/>
</dbReference>